<accession>A0AAV2Z8Z2</accession>
<sequence length="154" mass="17009">MKHHGYHIVKVGATPQSKLKKALNGGTITLSAKDLSGDQHLVVHPENAKKIIAAQKKGCGTRVAFMPGEIRHDLDYHSTKSGANVWSWIKDKAYPWLKVLIRASLVLLMRFVRNLEINLELALRLGTCSQGSQAAKDKMTALQAKQKSGDSFHL</sequence>
<comment type="caution">
    <text evidence="1">The sequence shown here is derived from an EMBL/GenBank/DDBJ whole genome shotgun (WGS) entry which is preliminary data.</text>
</comment>
<dbReference type="Proteomes" id="UP001146120">
    <property type="component" value="Unassembled WGS sequence"/>
</dbReference>
<evidence type="ECO:0000313" key="1">
    <source>
        <dbReference type="EMBL" id="DBA03217.1"/>
    </source>
</evidence>
<evidence type="ECO:0000313" key="2">
    <source>
        <dbReference type="Proteomes" id="UP001146120"/>
    </source>
</evidence>
<proteinExistence type="predicted"/>
<name>A0AAV2Z8Z2_9STRA</name>
<reference evidence="1" key="1">
    <citation type="submission" date="2022-11" db="EMBL/GenBank/DDBJ databases">
        <authorList>
            <person name="Morgan W.R."/>
            <person name="Tartar A."/>
        </authorList>
    </citation>
    <scope>NUCLEOTIDE SEQUENCE</scope>
    <source>
        <strain evidence="1">ARSEF 373</strain>
    </source>
</reference>
<dbReference type="EMBL" id="DAKRPA010000022">
    <property type="protein sequence ID" value="DBA03217.1"/>
    <property type="molecule type" value="Genomic_DNA"/>
</dbReference>
<reference evidence="1" key="2">
    <citation type="journal article" date="2023" name="Microbiol Resour">
        <title>Decontamination and Annotation of the Draft Genome Sequence of the Oomycete Lagenidium giganteum ARSEF 373.</title>
        <authorList>
            <person name="Morgan W.R."/>
            <person name="Tartar A."/>
        </authorList>
    </citation>
    <scope>NUCLEOTIDE SEQUENCE</scope>
    <source>
        <strain evidence="1">ARSEF 373</strain>
    </source>
</reference>
<organism evidence="1 2">
    <name type="scientific">Lagenidium giganteum</name>
    <dbReference type="NCBI Taxonomy" id="4803"/>
    <lineage>
        <taxon>Eukaryota</taxon>
        <taxon>Sar</taxon>
        <taxon>Stramenopiles</taxon>
        <taxon>Oomycota</taxon>
        <taxon>Peronosporomycetes</taxon>
        <taxon>Pythiales</taxon>
        <taxon>Pythiaceae</taxon>
    </lineage>
</organism>
<gene>
    <name evidence="1" type="ORF">N0F65_003937</name>
</gene>
<protein>
    <submittedName>
        <fullName evidence="1">Uncharacterized protein</fullName>
    </submittedName>
</protein>
<dbReference type="AlphaFoldDB" id="A0AAV2Z8Z2"/>
<keyword evidence="2" id="KW-1185">Reference proteome</keyword>